<keyword evidence="3" id="KW-1185">Reference proteome</keyword>
<evidence type="ECO:0000313" key="3">
    <source>
        <dbReference type="Proteomes" id="UP001595773"/>
    </source>
</evidence>
<sequence length="72" mass="7511">MNTNTRDNGTRFVWMGFAAGLACMLALFIYGLVRGSAPMLVMASSVGVVLGSTWTATSVALKKRAREAAAAA</sequence>
<keyword evidence="1" id="KW-0472">Membrane</keyword>
<dbReference type="EMBL" id="JBHSCQ010000022">
    <property type="protein sequence ID" value="MFC4266986.1"/>
    <property type="molecule type" value="Genomic_DNA"/>
</dbReference>
<organism evidence="2 3">
    <name type="scientific">Arthrobacter cryoconiti</name>
    <dbReference type="NCBI Taxonomy" id="748907"/>
    <lineage>
        <taxon>Bacteria</taxon>
        <taxon>Bacillati</taxon>
        <taxon>Actinomycetota</taxon>
        <taxon>Actinomycetes</taxon>
        <taxon>Micrococcales</taxon>
        <taxon>Micrococcaceae</taxon>
        <taxon>Arthrobacter</taxon>
    </lineage>
</organism>
<reference evidence="3" key="1">
    <citation type="journal article" date="2019" name="Int. J. Syst. Evol. Microbiol.">
        <title>The Global Catalogue of Microorganisms (GCM) 10K type strain sequencing project: providing services to taxonomists for standard genome sequencing and annotation.</title>
        <authorList>
            <consortium name="The Broad Institute Genomics Platform"/>
            <consortium name="The Broad Institute Genome Sequencing Center for Infectious Disease"/>
            <person name="Wu L."/>
            <person name="Ma J."/>
        </authorList>
    </citation>
    <scope>NUCLEOTIDE SEQUENCE [LARGE SCALE GENOMIC DNA]</scope>
    <source>
        <strain evidence="3">CGMCC 1.10698</strain>
    </source>
</reference>
<name>A0ABV8R3N0_9MICC</name>
<keyword evidence="1" id="KW-1133">Transmembrane helix</keyword>
<gene>
    <name evidence="2" type="ORF">ACFOW9_15355</name>
</gene>
<comment type="caution">
    <text evidence="2">The sequence shown here is derived from an EMBL/GenBank/DDBJ whole genome shotgun (WGS) entry which is preliminary data.</text>
</comment>
<proteinExistence type="predicted"/>
<protein>
    <submittedName>
        <fullName evidence="2">Uncharacterized protein</fullName>
    </submittedName>
</protein>
<dbReference type="PROSITE" id="PS51257">
    <property type="entry name" value="PROKAR_LIPOPROTEIN"/>
    <property type="match status" value="1"/>
</dbReference>
<keyword evidence="1" id="KW-0812">Transmembrane</keyword>
<feature type="transmembrane region" description="Helical" evidence="1">
    <location>
        <begin position="12"/>
        <end position="33"/>
    </location>
</feature>
<feature type="transmembrane region" description="Helical" evidence="1">
    <location>
        <begin position="39"/>
        <end position="61"/>
    </location>
</feature>
<evidence type="ECO:0000256" key="1">
    <source>
        <dbReference type="SAM" id="Phobius"/>
    </source>
</evidence>
<evidence type="ECO:0000313" key="2">
    <source>
        <dbReference type="EMBL" id="MFC4266986.1"/>
    </source>
</evidence>
<dbReference type="RefSeq" id="WP_230065800.1">
    <property type="nucleotide sequence ID" value="NZ_BAABLL010000010.1"/>
</dbReference>
<dbReference type="Proteomes" id="UP001595773">
    <property type="component" value="Unassembled WGS sequence"/>
</dbReference>
<accession>A0ABV8R3N0</accession>